<dbReference type="OrthoDB" id="3297400at2"/>
<dbReference type="EMBL" id="SMKY01000053">
    <property type="protein sequence ID" value="TDD83498.1"/>
    <property type="molecule type" value="Genomic_DNA"/>
</dbReference>
<feature type="region of interest" description="Disordered" evidence="3">
    <location>
        <begin position="192"/>
        <end position="229"/>
    </location>
</feature>
<proteinExistence type="inferred from homology"/>
<dbReference type="NCBIfam" id="TIGR00377">
    <property type="entry name" value="ant_ant_sig"/>
    <property type="match status" value="1"/>
</dbReference>
<evidence type="ECO:0000313" key="6">
    <source>
        <dbReference type="Proteomes" id="UP000295578"/>
    </source>
</evidence>
<dbReference type="Proteomes" id="UP000295578">
    <property type="component" value="Unassembled WGS sequence"/>
</dbReference>
<dbReference type="InterPro" id="IPR036513">
    <property type="entry name" value="STAS_dom_sf"/>
</dbReference>
<dbReference type="CDD" id="cd07043">
    <property type="entry name" value="STAS_anti-anti-sigma_factors"/>
    <property type="match status" value="1"/>
</dbReference>
<dbReference type="Gene3D" id="3.30.750.24">
    <property type="entry name" value="STAS domain"/>
    <property type="match status" value="1"/>
</dbReference>
<accession>A0A4R5BAR5</accession>
<dbReference type="AlphaFoldDB" id="A0A4R5BAR5"/>
<reference evidence="5 6" key="1">
    <citation type="submission" date="2019-03" db="EMBL/GenBank/DDBJ databases">
        <title>Draft genome sequences of novel Actinobacteria.</title>
        <authorList>
            <person name="Sahin N."/>
            <person name="Ay H."/>
            <person name="Saygin H."/>
        </authorList>
    </citation>
    <scope>NUCLEOTIDE SEQUENCE [LARGE SCALE GENOMIC DNA]</scope>
    <source>
        <strain evidence="5 6">DSM 45941</strain>
    </source>
</reference>
<dbReference type="SUPFAM" id="SSF52091">
    <property type="entry name" value="SpoIIaa-like"/>
    <property type="match status" value="1"/>
</dbReference>
<dbReference type="PANTHER" id="PTHR33495:SF2">
    <property type="entry name" value="ANTI-SIGMA FACTOR ANTAGONIST TM_1081-RELATED"/>
    <property type="match status" value="1"/>
</dbReference>
<dbReference type="InterPro" id="IPR002645">
    <property type="entry name" value="STAS_dom"/>
</dbReference>
<organism evidence="5 6">
    <name type="scientific">Actinomadura darangshiensis</name>
    <dbReference type="NCBI Taxonomy" id="705336"/>
    <lineage>
        <taxon>Bacteria</taxon>
        <taxon>Bacillati</taxon>
        <taxon>Actinomycetota</taxon>
        <taxon>Actinomycetes</taxon>
        <taxon>Streptosporangiales</taxon>
        <taxon>Thermomonosporaceae</taxon>
        <taxon>Actinomadura</taxon>
    </lineage>
</organism>
<evidence type="ECO:0000256" key="1">
    <source>
        <dbReference type="ARBA" id="ARBA00009013"/>
    </source>
</evidence>
<dbReference type="InterPro" id="IPR003658">
    <property type="entry name" value="Anti-sigma_ant"/>
</dbReference>
<sequence length="229" mass="23464">MARAGCPFAAKIGLSPLQSLVVLHSPPREGLGMTVPNHRVTTGKGIWQPPVVQSAGDWTTWASSAESSPCQNDGALTFQTTDVIGGVLLVTLTGAIDASNSGWLSGRLTTAITGGPGAAGIVVDLTDVVFCDASGISVLVKALKLCRRGQGTLELAGAHGKVARVLCLTGVDRALPLHSDLESALHAIDRHRSASAQLPPRRSTPVPRPESGGGEGGDDSGAVDIAVRR</sequence>
<gene>
    <name evidence="5" type="ORF">E1293_14560</name>
</gene>
<dbReference type="Pfam" id="PF01740">
    <property type="entry name" value="STAS"/>
    <property type="match status" value="1"/>
</dbReference>
<comment type="similarity">
    <text evidence="1 2">Belongs to the anti-sigma-factor antagonist family.</text>
</comment>
<protein>
    <recommendedName>
        <fullName evidence="2">Anti-sigma factor antagonist</fullName>
    </recommendedName>
</protein>
<keyword evidence="6" id="KW-1185">Reference proteome</keyword>
<name>A0A4R5BAR5_9ACTN</name>
<evidence type="ECO:0000259" key="4">
    <source>
        <dbReference type="PROSITE" id="PS50801"/>
    </source>
</evidence>
<feature type="domain" description="STAS" evidence="4">
    <location>
        <begin position="77"/>
        <end position="188"/>
    </location>
</feature>
<dbReference type="PANTHER" id="PTHR33495">
    <property type="entry name" value="ANTI-SIGMA FACTOR ANTAGONIST TM_1081-RELATED-RELATED"/>
    <property type="match status" value="1"/>
</dbReference>
<comment type="caution">
    <text evidence="5">The sequence shown here is derived from an EMBL/GenBank/DDBJ whole genome shotgun (WGS) entry which is preliminary data.</text>
</comment>
<evidence type="ECO:0000256" key="3">
    <source>
        <dbReference type="SAM" id="MobiDB-lite"/>
    </source>
</evidence>
<dbReference type="PROSITE" id="PS50801">
    <property type="entry name" value="STAS"/>
    <property type="match status" value="1"/>
</dbReference>
<evidence type="ECO:0000313" key="5">
    <source>
        <dbReference type="EMBL" id="TDD83498.1"/>
    </source>
</evidence>
<evidence type="ECO:0000256" key="2">
    <source>
        <dbReference type="RuleBase" id="RU003749"/>
    </source>
</evidence>
<dbReference type="GO" id="GO:0043856">
    <property type="term" value="F:anti-sigma factor antagonist activity"/>
    <property type="evidence" value="ECO:0007669"/>
    <property type="project" value="InterPro"/>
</dbReference>